<keyword evidence="2" id="KW-0436">Ligase</keyword>
<protein>
    <recommendedName>
        <fullName evidence="1">tRNA(Ile)-lysidine synthetase</fullName>
        <ecNumber evidence="1">6.3.4.19</ecNumber>
    </recommendedName>
</protein>
<proteinExistence type="predicted"/>
<dbReference type="GO" id="GO:0008033">
    <property type="term" value="P:tRNA processing"/>
    <property type="evidence" value="ECO:0007669"/>
    <property type="project" value="UniProtKB-KW"/>
</dbReference>
<evidence type="ECO:0000259" key="7">
    <source>
        <dbReference type="Pfam" id="PF01171"/>
    </source>
</evidence>
<dbReference type="Pfam" id="PF01171">
    <property type="entry name" value="ATP_bind_3"/>
    <property type="match status" value="1"/>
</dbReference>
<dbReference type="GO" id="GO:0032267">
    <property type="term" value="F:tRNA(Ile)-lysidine synthase activity"/>
    <property type="evidence" value="ECO:0007669"/>
    <property type="project" value="UniProtKB-EC"/>
</dbReference>
<evidence type="ECO:0000256" key="5">
    <source>
        <dbReference type="ARBA" id="ARBA00022840"/>
    </source>
</evidence>
<dbReference type="Gene3D" id="3.40.50.620">
    <property type="entry name" value="HUPs"/>
    <property type="match status" value="1"/>
</dbReference>
<evidence type="ECO:0000313" key="9">
    <source>
        <dbReference type="Proteomes" id="UP000790833"/>
    </source>
</evidence>
<evidence type="ECO:0000256" key="3">
    <source>
        <dbReference type="ARBA" id="ARBA00022694"/>
    </source>
</evidence>
<dbReference type="InterPro" id="IPR012094">
    <property type="entry name" value="tRNA_Ile_lys_synt"/>
</dbReference>
<dbReference type="InterPro" id="IPR014729">
    <property type="entry name" value="Rossmann-like_a/b/a_fold"/>
</dbReference>
<dbReference type="GeneID" id="66115877"/>
<dbReference type="NCBIfam" id="TIGR02432">
    <property type="entry name" value="lysidine_TilS_N"/>
    <property type="match status" value="1"/>
</dbReference>
<gene>
    <name evidence="8" type="ORF">KQ657_002503</name>
</gene>
<dbReference type="GO" id="GO:0005524">
    <property type="term" value="F:ATP binding"/>
    <property type="evidence" value="ECO:0007669"/>
    <property type="project" value="UniProtKB-KW"/>
</dbReference>
<keyword evidence="3" id="KW-0819">tRNA processing</keyword>
<comment type="catalytic activity">
    <reaction evidence="6">
        <text>cytidine(34) in tRNA(Ile2) + L-lysine + ATP = lysidine(34) in tRNA(Ile2) + AMP + diphosphate + H(+)</text>
        <dbReference type="Rhea" id="RHEA:43744"/>
        <dbReference type="Rhea" id="RHEA-COMP:10625"/>
        <dbReference type="Rhea" id="RHEA-COMP:10670"/>
        <dbReference type="ChEBI" id="CHEBI:15378"/>
        <dbReference type="ChEBI" id="CHEBI:30616"/>
        <dbReference type="ChEBI" id="CHEBI:32551"/>
        <dbReference type="ChEBI" id="CHEBI:33019"/>
        <dbReference type="ChEBI" id="CHEBI:82748"/>
        <dbReference type="ChEBI" id="CHEBI:83665"/>
        <dbReference type="ChEBI" id="CHEBI:456215"/>
        <dbReference type="EC" id="6.3.4.19"/>
    </reaction>
</comment>
<dbReference type="PANTHER" id="PTHR43033:SF1">
    <property type="entry name" value="TRNA(ILE)-LYSIDINE SYNTHASE-RELATED"/>
    <property type="match status" value="1"/>
</dbReference>
<dbReference type="InterPro" id="IPR011063">
    <property type="entry name" value="TilS/TtcA_N"/>
</dbReference>
<evidence type="ECO:0000256" key="1">
    <source>
        <dbReference type="ARBA" id="ARBA00013267"/>
    </source>
</evidence>
<dbReference type="OrthoDB" id="434144at2759"/>
<evidence type="ECO:0000313" key="8">
    <source>
        <dbReference type="EMBL" id="KAG7192138.1"/>
    </source>
</evidence>
<dbReference type="Proteomes" id="UP000790833">
    <property type="component" value="Unassembled WGS sequence"/>
</dbReference>
<dbReference type="EMBL" id="JAHMUF010000020">
    <property type="protein sequence ID" value="KAG7192138.1"/>
    <property type="molecule type" value="Genomic_DNA"/>
</dbReference>
<keyword evidence="9" id="KW-1185">Reference proteome</keyword>
<dbReference type="SUPFAM" id="SSF52402">
    <property type="entry name" value="Adenine nucleotide alpha hydrolases-like"/>
    <property type="match status" value="1"/>
</dbReference>
<dbReference type="InterPro" id="IPR012795">
    <property type="entry name" value="tRNA_Ile_lys_synt_N"/>
</dbReference>
<dbReference type="RefSeq" id="XP_043047689.1">
    <property type="nucleotide sequence ID" value="XM_043193263.1"/>
</dbReference>
<comment type="caution">
    <text evidence="8">The sequence shown here is derived from an EMBL/GenBank/DDBJ whole genome shotgun (WGS) entry which is preliminary data.</text>
</comment>
<organism evidence="8 9">
    <name type="scientific">Scheffersomyces spartinae</name>
    <dbReference type="NCBI Taxonomy" id="45513"/>
    <lineage>
        <taxon>Eukaryota</taxon>
        <taxon>Fungi</taxon>
        <taxon>Dikarya</taxon>
        <taxon>Ascomycota</taxon>
        <taxon>Saccharomycotina</taxon>
        <taxon>Pichiomycetes</taxon>
        <taxon>Debaryomycetaceae</taxon>
        <taxon>Scheffersomyces</taxon>
    </lineage>
</organism>
<feature type="domain" description="tRNA(Ile)-lysidine/2-thiocytidine synthase N-terminal" evidence="7">
    <location>
        <begin position="1"/>
        <end position="179"/>
    </location>
</feature>
<dbReference type="EC" id="6.3.4.19" evidence="1"/>
<dbReference type="CDD" id="cd01992">
    <property type="entry name" value="TilS_N"/>
    <property type="match status" value="1"/>
</dbReference>
<dbReference type="AlphaFoldDB" id="A0A9P7V6E9"/>
<reference evidence="8" key="1">
    <citation type="submission" date="2021-03" db="EMBL/GenBank/DDBJ databases">
        <authorList>
            <person name="Palmer J.M."/>
        </authorList>
    </citation>
    <scope>NUCLEOTIDE SEQUENCE</scope>
    <source>
        <strain evidence="8">ARV_011</strain>
    </source>
</reference>
<evidence type="ECO:0000256" key="6">
    <source>
        <dbReference type="ARBA" id="ARBA00048539"/>
    </source>
</evidence>
<keyword evidence="5" id="KW-0067">ATP-binding</keyword>
<accession>A0A9P7V6E9</accession>
<sequence length="418" mass="49434">MCLTYLLSHLPNRQYQVHAVTIDHKYRENSGLEAARVGDIVSKWGVKHIIKPLEYEQEDVNSISNFEEVAREMRYQVFRDVCKEKGSNLLFTGHNMNDKLETFVQRLGQNSTLYGLMGIRPVSRFPLAPKVPTDNITVVRPLLEYFKSDIRDMAVNKHLEWFEDHTNKDIHLTQRNLIRYWMEENLLDMNNVHSLYCQLEECNDMIESKVEQLSNYILQFGSLTTNRMLCLVSFQLPKLVFNNPNYITILSRYLYQLLEPYSSVKYYHWMYAKLERSVVPRLFSHTSTITITALNLKFTLVPEQEEDTIRLLISRQNMEKHTYQDNQFNIHLRDSEWSNWVFYDRRLWIRVRLQIPVHLQLAPYCHKIHGKYLTQKLNVKGKALESLPIIVNFNGDIIAIPGAGLRNEAYDYVDYEIE</sequence>
<name>A0A9P7V6E9_9ASCO</name>
<keyword evidence="4" id="KW-0547">Nucleotide-binding</keyword>
<evidence type="ECO:0000256" key="4">
    <source>
        <dbReference type="ARBA" id="ARBA00022741"/>
    </source>
</evidence>
<evidence type="ECO:0000256" key="2">
    <source>
        <dbReference type="ARBA" id="ARBA00022598"/>
    </source>
</evidence>
<dbReference type="PANTHER" id="PTHR43033">
    <property type="entry name" value="TRNA(ILE)-LYSIDINE SYNTHASE-RELATED"/>
    <property type="match status" value="1"/>
</dbReference>